<organism evidence="1 2">
    <name type="scientific">Acaulospora colombiana</name>
    <dbReference type="NCBI Taxonomy" id="27376"/>
    <lineage>
        <taxon>Eukaryota</taxon>
        <taxon>Fungi</taxon>
        <taxon>Fungi incertae sedis</taxon>
        <taxon>Mucoromycota</taxon>
        <taxon>Glomeromycotina</taxon>
        <taxon>Glomeromycetes</taxon>
        <taxon>Diversisporales</taxon>
        <taxon>Acaulosporaceae</taxon>
        <taxon>Acaulospora</taxon>
    </lineage>
</organism>
<protein>
    <submittedName>
        <fullName evidence="1">12062_t:CDS:1</fullName>
    </submittedName>
</protein>
<gene>
    <name evidence="1" type="ORF">ACOLOM_LOCUS12588</name>
</gene>
<comment type="caution">
    <text evidence="1">The sequence shown here is derived from an EMBL/GenBank/DDBJ whole genome shotgun (WGS) entry which is preliminary data.</text>
</comment>
<keyword evidence="2" id="KW-1185">Reference proteome</keyword>
<feature type="non-terminal residue" evidence="1">
    <location>
        <position position="1"/>
    </location>
</feature>
<evidence type="ECO:0000313" key="2">
    <source>
        <dbReference type="Proteomes" id="UP000789525"/>
    </source>
</evidence>
<reference evidence="1" key="1">
    <citation type="submission" date="2021-06" db="EMBL/GenBank/DDBJ databases">
        <authorList>
            <person name="Kallberg Y."/>
            <person name="Tangrot J."/>
            <person name="Rosling A."/>
        </authorList>
    </citation>
    <scope>NUCLEOTIDE SEQUENCE</scope>
    <source>
        <strain evidence="1">CL356</strain>
    </source>
</reference>
<name>A0ACA9QEN8_9GLOM</name>
<proteinExistence type="predicted"/>
<sequence>APYKVKPSLLGRLGQKESWMQVVESIMDRVPKEDRTRVGELVLLYRRKLQEDDDTTILTHSREDGEKALVEAIIKKWDFNLWRPFPAGLERKRVEYGNWIVLKVKA</sequence>
<evidence type="ECO:0000313" key="1">
    <source>
        <dbReference type="EMBL" id="CAG8748784.1"/>
    </source>
</evidence>
<accession>A0ACA9QEN8</accession>
<dbReference type="Proteomes" id="UP000789525">
    <property type="component" value="Unassembled WGS sequence"/>
</dbReference>
<dbReference type="EMBL" id="CAJVPT010051969">
    <property type="protein sequence ID" value="CAG8748784.1"/>
    <property type="molecule type" value="Genomic_DNA"/>
</dbReference>